<keyword evidence="1" id="KW-0479">Metal-binding</keyword>
<dbReference type="PANTHER" id="PTHR22789:SF0">
    <property type="entry name" value="3-OXO-TETRONATE 4-PHOSPHATE DECARBOXYLASE-RELATED"/>
    <property type="match status" value="1"/>
</dbReference>
<organism evidence="4 5">
    <name type="scientific">Thermocrinis albus (strain DSM 14484 / JCM 11386 / HI 11/12)</name>
    <dbReference type="NCBI Taxonomy" id="638303"/>
    <lineage>
        <taxon>Bacteria</taxon>
        <taxon>Pseudomonadati</taxon>
        <taxon>Aquificota</taxon>
        <taxon>Aquificia</taxon>
        <taxon>Aquificales</taxon>
        <taxon>Aquificaceae</taxon>
        <taxon>Thermocrinis</taxon>
    </lineage>
</organism>
<evidence type="ECO:0000256" key="1">
    <source>
        <dbReference type="ARBA" id="ARBA00022723"/>
    </source>
</evidence>
<dbReference type="GO" id="GO:0005829">
    <property type="term" value="C:cytosol"/>
    <property type="evidence" value="ECO:0007669"/>
    <property type="project" value="TreeGrafter"/>
</dbReference>
<protein>
    <submittedName>
        <fullName evidence="4">Class II aldolase/adducin family protein</fullName>
    </submittedName>
</protein>
<dbReference type="AlphaFoldDB" id="D3SM93"/>
<reference evidence="5" key="1">
    <citation type="journal article" date="2010" name="Stand. Genomic Sci.">
        <title>Complete genome sequence of Thermocrinis albus type strain (HI 11/12T).</title>
        <authorList>
            <person name="Wirth R."/>
            <person name="Sikorski J."/>
            <person name="Brambilla E."/>
            <person name="Misra M."/>
            <person name="Lapidus A."/>
            <person name="Copeland A."/>
            <person name="Nolan M."/>
            <person name="Lucas S."/>
            <person name="Chen F."/>
            <person name="Tice H."/>
            <person name="Cheng J.F."/>
            <person name="Han C."/>
            <person name="Detter J.C."/>
            <person name="Tapia R."/>
            <person name="Bruce D."/>
            <person name="Goodwin L."/>
            <person name="Pitluck S."/>
            <person name="Pati A."/>
            <person name="Anderson I."/>
            <person name="Ivanova N."/>
            <person name="Mavromatis K."/>
            <person name="Mikhailova N."/>
            <person name="Chen A."/>
            <person name="Palaniappan K."/>
            <person name="Bilek Y."/>
            <person name="Hader T."/>
            <person name="Land M."/>
            <person name="Hauser L."/>
            <person name="Chang Y.J."/>
            <person name="Jeffries C.D."/>
            <person name="Tindall B.J."/>
            <person name="Rohde M."/>
            <person name="Goker M."/>
            <person name="Bristow J."/>
            <person name="Eisen J.A."/>
            <person name="Markowitz V."/>
            <person name="Hugenholtz P."/>
            <person name="Kyrpides N.C."/>
            <person name="Klenk H.P."/>
        </authorList>
    </citation>
    <scope>NUCLEOTIDE SEQUENCE [LARGE SCALE GENOMIC DNA]</scope>
    <source>
        <strain evidence="5">DSM 14484 / JCM 11386 / HI 11/12</strain>
    </source>
</reference>
<dbReference type="InterPro" id="IPR001303">
    <property type="entry name" value="Aldolase_II/adducin_N"/>
</dbReference>
<dbReference type="SUPFAM" id="SSF53639">
    <property type="entry name" value="AraD/HMP-PK domain-like"/>
    <property type="match status" value="1"/>
</dbReference>
<evidence type="ECO:0000313" key="5">
    <source>
        <dbReference type="Proteomes" id="UP000002043"/>
    </source>
</evidence>
<dbReference type="SMART" id="SM01007">
    <property type="entry name" value="Aldolase_II"/>
    <property type="match status" value="1"/>
</dbReference>
<gene>
    <name evidence="4" type="ordered locus">Thal_1241</name>
</gene>
<dbReference type="Proteomes" id="UP000002043">
    <property type="component" value="Chromosome"/>
</dbReference>
<dbReference type="GO" id="GO:0019323">
    <property type="term" value="P:pentose catabolic process"/>
    <property type="evidence" value="ECO:0007669"/>
    <property type="project" value="TreeGrafter"/>
</dbReference>
<dbReference type="GO" id="GO:0016832">
    <property type="term" value="F:aldehyde-lyase activity"/>
    <property type="evidence" value="ECO:0007669"/>
    <property type="project" value="TreeGrafter"/>
</dbReference>
<evidence type="ECO:0000259" key="3">
    <source>
        <dbReference type="SMART" id="SM01007"/>
    </source>
</evidence>
<dbReference type="eggNOG" id="COG0235">
    <property type="taxonomic scope" value="Bacteria"/>
</dbReference>
<dbReference type="InterPro" id="IPR050197">
    <property type="entry name" value="Aldolase_class_II_sugar_metab"/>
</dbReference>
<accession>D3SM93</accession>
<dbReference type="Gene3D" id="3.40.225.10">
    <property type="entry name" value="Class II aldolase/adducin N-terminal domain"/>
    <property type="match status" value="1"/>
</dbReference>
<dbReference type="EMBL" id="CP001931">
    <property type="protein sequence ID" value="ADC89873.1"/>
    <property type="molecule type" value="Genomic_DNA"/>
</dbReference>
<sequence>MKMLKWAVRKILKAAHLLYQEGLVDARAGNISFRIDDKIIITRTGSHLGELTEEDLILLPLLGTTPLLERASSEMPVHREVYLRTSHRAVVHAHPPATVSLSLREEKIIPVDSEGKILLKEVCVVEDLPSGSEALAEAVANLLQDNSLVVVRGHGVFAADRDPMKAYGWISVLERSCRILQETLP</sequence>
<keyword evidence="2" id="KW-0456">Lyase</keyword>
<dbReference type="STRING" id="638303.Thal_1241"/>
<keyword evidence="5" id="KW-1185">Reference proteome</keyword>
<dbReference type="GO" id="GO:0046872">
    <property type="term" value="F:metal ion binding"/>
    <property type="evidence" value="ECO:0007669"/>
    <property type="project" value="UniProtKB-KW"/>
</dbReference>
<dbReference type="InterPro" id="IPR036409">
    <property type="entry name" value="Aldolase_II/adducin_N_sf"/>
</dbReference>
<dbReference type="KEGG" id="tal:Thal_1241"/>
<proteinExistence type="predicted"/>
<dbReference type="HOGENOM" id="CLU_006033_3_4_0"/>
<evidence type="ECO:0000313" key="4">
    <source>
        <dbReference type="EMBL" id="ADC89873.1"/>
    </source>
</evidence>
<name>D3SM93_THEAH</name>
<dbReference type="PANTHER" id="PTHR22789">
    <property type="entry name" value="FUCULOSE PHOSPHATE ALDOLASE"/>
    <property type="match status" value="1"/>
</dbReference>
<feature type="domain" description="Class II aldolase/adducin N-terminal" evidence="3">
    <location>
        <begin position="9"/>
        <end position="181"/>
    </location>
</feature>
<evidence type="ECO:0000256" key="2">
    <source>
        <dbReference type="ARBA" id="ARBA00023239"/>
    </source>
</evidence>
<dbReference type="Pfam" id="PF00596">
    <property type="entry name" value="Aldolase_II"/>
    <property type="match status" value="1"/>
</dbReference>